<dbReference type="AlphaFoldDB" id="A0A0G0GV44"/>
<comment type="caution">
    <text evidence="1">The sequence shown here is derived from an EMBL/GenBank/DDBJ whole genome shotgun (WGS) entry which is preliminary data.</text>
</comment>
<accession>A0A0G0GV44</accession>
<dbReference type="Proteomes" id="UP000033876">
    <property type="component" value="Unassembled WGS sequence"/>
</dbReference>
<sequence>MIRKFIPSFIERPIDNLRTYINFVNDFLLFKKKSKENSRFEITWKNRNPQLFDKTGNTSFDIHYTYHPAWAARIIEKTKPAKHIDISSTLNFSAIVSAFIPVEFYDYRPANIVLNNLTSKKADLTSLPFWSWALW</sequence>
<dbReference type="EMBL" id="LBTF01000067">
    <property type="protein sequence ID" value="KKQ33957.1"/>
    <property type="molecule type" value="Genomic_DNA"/>
</dbReference>
<protein>
    <submittedName>
        <fullName evidence="1">Uncharacterized protein</fullName>
    </submittedName>
</protein>
<evidence type="ECO:0000313" key="2">
    <source>
        <dbReference type="Proteomes" id="UP000033876"/>
    </source>
</evidence>
<reference evidence="1 2" key="1">
    <citation type="journal article" date="2015" name="Nature">
        <title>rRNA introns, odd ribosomes, and small enigmatic genomes across a large radiation of phyla.</title>
        <authorList>
            <person name="Brown C.T."/>
            <person name="Hug L.A."/>
            <person name="Thomas B.C."/>
            <person name="Sharon I."/>
            <person name="Castelle C.J."/>
            <person name="Singh A."/>
            <person name="Wilkins M.J."/>
            <person name="Williams K.H."/>
            <person name="Banfield J.F."/>
        </authorList>
    </citation>
    <scope>NUCLEOTIDE SEQUENCE [LARGE SCALE GENOMIC DNA]</scope>
</reference>
<gene>
    <name evidence="1" type="ORF">US50_C0067G0005</name>
</gene>
<evidence type="ECO:0000313" key="1">
    <source>
        <dbReference type="EMBL" id="KKQ33957.1"/>
    </source>
</evidence>
<name>A0A0G0GV44_9BACT</name>
<proteinExistence type="predicted"/>
<organism evidence="1 2">
    <name type="scientific">Candidatus Nomurabacteria bacterium GW2011_GWB1_37_5</name>
    <dbReference type="NCBI Taxonomy" id="1618742"/>
    <lineage>
        <taxon>Bacteria</taxon>
        <taxon>Candidatus Nomuraibacteriota</taxon>
    </lineage>
</organism>